<keyword evidence="6" id="KW-0732">Signal</keyword>
<dbReference type="Gene3D" id="4.10.280.10">
    <property type="entry name" value="Helix-loop-helix DNA-binding domain"/>
    <property type="match status" value="1"/>
</dbReference>
<dbReference type="InterPro" id="IPR011598">
    <property type="entry name" value="bHLH_dom"/>
</dbReference>
<evidence type="ECO:0000256" key="3">
    <source>
        <dbReference type="ARBA" id="ARBA00023125"/>
    </source>
</evidence>
<reference evidence="9" key="1">
    <citation type="journal article" date="2006" name="Science">
        <title>Ancient noncoding elements conserved in the human genome.</title>
        <authorList>
            <person name="Venkatesh B."/>
            <person name="Kirkness E.F."/>
            <person name="Loh Y.H."/>
            <person name="Halpern A.L."/>
            <person name="Lee A.P."/>
            <person name="Johnson J."/>
            <person name="Dandona N."/>
            <person name="Viswanathan L.D."/>
            <person name="Tay A."/>
            <person name="Venter J.C."/>
            <person name="Strausberg R.L."/>
            <person name="Brenner S."/>
        </authorList>
    </citation>
    <scope>NUCLEOTIDE SEQUENCE [LARGE SCALE GENOMIC DNA]</scope>
</reference>
<feature type="domain" description="BHLH" evidence="7">
    <location>
        <begin position="48"/>
        <end position="99"/>
    </location>
</feature>
<accession>A0A4W3GEZ8</accession>
<protein>
    <recommendedName>
        <fullName evidence="7">BHLH domain-containing protein</fullName>
    </recommendedName>
</protein>
<dbReference type="GO" id="GO:0000981">
    <property type="term" value="F:DNA-binding transcription factor activity, RNA polymerase II-specific"/>
    <property type="evidence" value="ECO:0007669"/>
    <property type="project" value="TreeGrafter"/>
</dbReference>
<keyword evidence="4" id="KW-0804">Transcription</keyword>
<dbReference type="InParanoid" id="A0A4W3GEZ8"/>
<keyword evidence="3" id="KW-0238">DNA-binding</keyword>
<dbReference type="GO" id="GO:0000978">
    <property type="term" value="F:RNA polymerase II cis-regulatory region sequence-specific DNA binding"/>
    <property type="evidence" value="ECO:0007669"/>
    <property type="project" value="TreeGrafter"/>
</dbReference>
<feature type="chain" id="PRO_5021404347" description="BHLH domain-containing protein" evidence="6">
    <location>
        <begin position="19"/>
        <end position="108"/>
    </location>
</feature>
<keyword evidence="2" id="KW-0805">Transcription regulation</keyword>
<evidence type="ECO:0000313" key="9">
    <source>
        <dbReference type="Proteomes" id="UP000314986"/>
    </source>
</evidence>
<keyword evidence="5" id="KW-0539">Nucleus</keyword>
<dbReference type="Pfam" id="PF00010">
    <property type="entry name" value="HLH"/>
    <property type="match status" value="1"/>
</dbReference>
<dbReference type="PANTHER" id="PTHR15741">
    <property type="entry name" value="BASIC HELIX-LOOP-HELIX ZIP TRANSCRIPTION FACTOR"/>
    <property type="match status" value="1"/>
</dbReference>
<reference evidence="8" key="4">
    <citation type="submission" date="2025-08" db="UniProtKB">
        <authorList>
            <consortium name="Ensembl"/>
        </authorList>
    </citation>
    <scope>IDENTIFICATION</scope>
</reference>
<dbReference type="GO" id="GO:0005634">
    <property type="term" value="C:nucleus"/>
    <property type="evidence" value="ECO:0007669"/>
    <property type="project" value="UniProtKB-SubCell"/>
</dbReference>
<comment type="subcellular location">
    <subcellularLocation>
        <location evidence="1">Nucleus</location>
    </subcellularLocation>
</comment>
<dbReference type="AlphaFoldDB" id="A0A4W3GEZ8"/>
<dbReference type="GO" id="GO:0046983">
    <property type="term" value="F:protein dimerization activity"/>
    <property type="evidence" value="ECO:0007669"/>
    <property type="project" value="InterPro"/>
</dbReference>
<dbReference type="InterPro" id="IPR036638">
    <property type="entry name" value="HLH_DNA-bd_sf"/>
</dbReference>
<evidence type="ECO:0000259" key="7">
    <source>
        <dbReference type="PROSITE" id="PS50888"/>
    </source>
</evidence>
<dbReference type="InterPro" id="IPR052207">
    <property type="entry name" value="Max-like/E-box_TFs"/>
</dbReference>
<reference evidence="9" key="2">
    <citation type="journal article" date="2007" name="PLoS Biol.">
        <title>Survey sequencing and comparative analysis of the elephant shark (Callorhinchus milii) genome.</title>
        <authorList>
            <person name="Venkatesh B."/>
            <person name="Kirkness E.F."/>
            <person name="Loh Y.H."/>
            <person name="Halpern A.L."/>
            <person name="Lee A.P."/>
            <person name="Johnson J."/>
            <person name="Dandona N."/>
            <person name="Viswanathan L.D."/>
            <person name="Tay A."/>
            <person name="Venter J.C."/>
            <person name="Strausberg R.L."/>
            <person name="Brenner S."/>
        </authorList>
    </citation>
    <scope>NUCLEOTIDE SEQUENCE [LARGE SCALE GENOMIC DNA]</scope>
</reference>
<proteinExistence type="predicted"/>
<evidence type="ECO:0000256" key="4">
    <source>
        <dbReference type="ARBA" id="ARBA00023163"/>
    </source>
</evidence>
<evidence type="ECO:0000256" key="1">
    <source>
        <dbReference type="ARBA" id="ARBA00004123"/>
    </source>
</evidence>
<dbReference type="SUPFAM" id="SSF47459">
    <property type="entry name" value="HLH, helix-loop-helix DNA-binding domain"/>
    <property type="match status" value="1"/>
</dbReference>
<dbReference type="SMART" id="SM00353">
    <property type="entry name" value="HLH"/>
    <property type="match status" value="1"/>
</dbReference>
<sequence>MRGLLLSIIIILFNVISGVFFENVRSDIRSLSSIPLTPESQRDHDRRIRREIANSNERRRMQSINAGFQSLKALLPHADGEKLSKVPLGFCAESKMQGLLSRIEMSNN</sequence>
<evidence type="ECO:0000313" key="8">
    <source>
        <dbReference type="Ensembl" id="ENSCMIP00000001928.1"/>
    </source>
</evidence>
<reference evidence="8" key="5">
    <citation type="submission" date="2025-09" db="UniProtKB">
        <authorList>
            <consortium name="Ensembl"/>
        </authorList>
    </citation>
    <scope>IDENTIFICATION</scope>
</reference>
<reference evidence="9" key="3">
    <citation type="journal article" date="2014" name="Nature">
        <title>Elephant shark genome provides unique insights into gnathostome evolution.</title>
        <authorList>
            <consortium name="International Elephant Shark Genome Sequencing Consortium"/>
            <person name="Venkatesh B."/>
            <person name="Lee A.P."/>
            <person name="Ravi V."/>
            <person name="Maurya A.K."/>
            <person name="Lian M.M."/>
            <person name="Swann J.B."/>
            <person name="Ohta Y."/>
            <person name="Flajnik M.F."/>
            <person name="Sutoh Y."/>
            <person name="Kasahara M."/>
            <person name="Hoon S."/>
            <person name="Gangu V."/>
            <person name="Roy S.W."/>
            <person name="Irimia M."/>
            <person name="Korzh V."/>
            <person name="Kondrychyn I."/>
            <person name="Lim Z.W."/>
            <person name="Tay B.H."/>
            <person name="Tohari S."/>
            <person name="Kong K.W."/>
            <person name="Ho S."/>
            <person name="Lorente-Galdos B."/>
            <person name="Quilez J."/>
            <person name="Marques-Bonet T."/>
            <person name="Raney B.J."/>
            <person name="Ingham P.W."/>
            <person name="Tay A."/>
            <person name="Hillier L.W."/>
            <person name="Minx P."/>
            <person name="Boehm T."/>
            <person name="Wilson R.K."/>
            <person name="Brenner S."/>
            <person name="Warren W.C."/>
        </authorList>
    </citation>
    <scope>NUCLEOTIDE SEQUENCE [LARGE SCALE GENOMIC DNA]</scope>
</reference>
<dbReference type="Ensembl" id="ENSCMIT00000002001.1">
    <property type="protein sequence ID" value="ENSCMIP00000001928.1"/>
    <property type="gene ID" value="ENSCMIG00000001186.1"/>
</dbReference>
<evidence type="ECO:0000256" key="6">
    <source>
        <dbReference type="SAM" id="SignalP"/>
    </source>
</evidence>
<organism evidence="8 9">
    <name type="scientific">Callorhinchus milii</name>
    <name type="common">Ghost shark</name>
    <dbReference type="NCBI Taxonomy" id="7868"/>
    <lineage>
        <taxon>Eukaryota</taxon>
        <taxon>Metazoa</taxon>
        <taxon>Chordata</taxon>
        <taxon>Craniata</taxon>
        <taxon>Vertebrata</taxon>
        <taxon>Chondrichthyes</taxon>
        <taxon>Holocephali</taxon>
        <taxon>Chimaeriformes</taxon>
        <taxon>Callorhinchidae</taxon>
        <taxon>Callorhinchus</taxon>
    </lineage>
</organism>
<evidence type="ECO:0000256" key="5">
    <source>
        <dbReference type="ARBA" id="ARBA00023242"/>
    </source>
</evidence>
<dbReference type="Proteomes" id="UP000314986">
    <property type="component" value="Unassembled WGS sequence"/>
</dbReference>
<feature type="signal peptide" evidence="6">
    <location>
        <begin position="1"/>
        <end position="18"/>
    </location>
</feature>
<keyword evidence="9" id="KW-1185">Reference proteome</keyword>
<evidence type="ECO:0000256" key="2">
    <source>
        <dbReference type="ARBA" id="ARBA00023015"/>
    </source>
</evidence>
<dbReference type="GeneTree" id="ENSGT00940000174584"/>
<dbReference type="PANTHER" id="PTHR15741:SF27">
    <property type="entry name" value="TRANSCRIPTION FACTOR AP-4"/>
    <property type="match status" value="1"/>
</dbReference>
<name>A0A4W3GEZ8_CALMI</name>
<dbReference type="PROSITE" id="PS50888">
    <property type="entry name" value="BHLH"/>
    <property type="match status" value="1"/>
</dbReference>